<protein>
    <submittedName>
        <fullName evidence="1">Uncharacterized protein</fullName>
    </submittedName>
</protein>
<proteinExistence type="predicted"/>
<organism evidence="1 2">
    <name type="scientific">Elysia crispata</name>
    <name type="common">lettuce slug</name>
    <dbReference type="NCBI Taxonomy" id="231223"/>
    <lineage>
        <taxon>Eukaryota</taxon>
        <taxon>Metazoa</taxon>
        <taxon>Spiralia</taxon>
        <taxon>Lophotrochozoa</taxon>
        <taxon>Mollusca</taxon>
        <taxon>Gastropoda</taxon>
        <taxon>Heterobranchia</taxon>
        <taxon>Euthyneura</taxon>
        <taxon>Panpulmonata</taxon>
        <taxon>Sacoglossa</taxon>
        <taxon>Placobranchoidea</taxon>
        <taxon>Plakobranchidae</taxon>
        <taxon>Elysia</taxon>
    </lineage>
</organism>
<accession>A0AAE0YYL8</accession>
<dbReference type="Proteomes" id="UP001283361">
    <property type="component" value="Unassembled WGS sequence"/>
</dbReference>
<comment type="caution">
    <text evidence="1">The sequence shown here is derived from an EMBL/GenBank/DDBJ whole genome shotgun (WGS) entry which is preliminary data.</text>
</comment>
<sequence length="72" mass="8226">MEASSEYFGATEEDVVDEDWYEKSPCPIHCLQDTIILEDETQTQACIPENFIPKLTRAQDSLDPFLFLCSAH</sequence>
<reference evidence="1" key="1">
    <citation type="journal article" date="2023" name="G3 (Bethesda)">
        <title>A reference genome for the long-term kleptoplast-retaining sea slug Elysia crispata morphotype clarki.</title>
        <authorList>
            <person name="Eastman K.E."/>
            <person name="Pendleton A.L."/>
            <person name="Shaikh M.A."/>
            <person name="Suttiyut T."/>
            <person name="Ogas R."/>
            <person name="Tomko P."/>
            <person name="Gavelis G."/>
            <person name="Widhalm J.R."/>
            <person name="Wisecaver J.H."/>
        </authorList>
    </citation>
    <scope>NUCLEOTIDE SEQUENCE</scope>
    <source>
        <strain evidence="1">ECLA1</strain>
    </source>
</reference>
<name>A0AAE0YYL8_9GAST</name>
<gene>
    <name evidence="1" type="ORF">RRG08_022040</name>
</gene>
<evidence type="ECO:0000313" key="2">
    <source>
        <dbReference type="Proteomes" id="UP001283361"/>
    </source>
</evidence>
<keyword evidence="2" id="KW-1185">Reference proteome</keyword>
<dbReference type="AlphaFoldDB" id="A0AAE0YYL8"/>
<evidence type="ECO:0000313" key="1">
    <source>
        <dbReference type="EMBL" id="KAK3759051.1"/>
    </source>
</evidence>
<dbReference type="EMBL" id="JAWDGP010005174">
    <property type="protein sequence ID" value="KAK3759051.1"/>
    <property type="molecule type" value="Genomic_DNA"/>
</dbReference>